<dbReference type="RefSeq" id="WP_170195883.1">
    <property type="nucleotide sequence ID" value="NZ_JABBNB010000022.1"/>
</dbReference>
<keyword evidence="4" id="KW-1185">Reference proteome</keyword>
<comment type="caution">
    <text evidence="3">The sequence shown here is derived from an EMBL/GenBank/DDBJ whole genome shotgun (WGS) entry which is preliminary data.</text>
</comment>
<organism evidence="3 4">
    <name type="scientific">Gordonia asplenii</name>
    <dbReference type="NCBI Taxonomy" id="2725283"/>
    <lineage>
        <taxon>Bacteria</taxon>
        <taxon>Bacillati</taxon>
        <taxon>Actinomycetota</taxon>
        <taxon>Actinomycetes</taxon>
        <taxon>Mycobacteriales</taxon>
        <taxon>Gordoniaceae</taxon>
        <taxon>Gordonia</taxon>
    </lineage>
</organism>
<evidence type="ECO:0000313" key="3">
    <source>
        <dbReference type="EMBL" id="NMO03386.1"/>
    </source>
</evidence>
<dbReference type="Proteomes" id="UP000550729">
    <property type="component" value="Unassembled WGS sequence"/>
</dbReference>
<gene>
    <name evidence="3" type="ORF">HH308_19410</name>
</gene>
<protein>
    <submittedName>
        <fullName evidence="3">Patatin</fullName>
    </submittedName>
</protein>
<keyword evidence="1" id="KW-0443">Lipid metabolism</keyword>
<dbReference type="GO" id="GO:0006629">
    <property type="term" value="P:lipid metabolic process"/>
    <property type="evidence" value="ECO:0007669"/>
    <property type="project" value="UniProtKB-KW"/>
</dbReference>
<dbReference type="Pfam" id="PF01734">
    <property type="entry name" value="Patatin"/>
    <property type="match status" value="1"/>
</dbReference>
<dbReference type="AlphaFoldDB" id="A0A848KXQ4"/>
<dbReference type="InterPro" id="IPR002641">
    <property type="entry name" value="PNPLA_dom"/>
</dbReference>
<dbReference type="Gene3D" id="3.40.1090.10">
    <property type="entry name" value="Cytosolic phospholipase A2 catalytic domain"/>
    <property type="match status" value="1"/>
</dbReference>
<evidence type="ECO:0000256" key="1">
    <source>
        <dbReference type="ARBA" id="ARBA00023098"/>
    </source>
</evidence>
<evidence type="ECO:0000259" key="2">
    <source>
        <dbReference type="Pfam" id="PF01734"/>
    </source>
</evidence>
<dbReference type="EMBL" id="JABBNB010000022">
    <property type="protein sequence ID" value="NMO03386.1"/>
    <property type="molecule type" value="Genomic_DNA"/>
</dbReference>
<accession>A0A848KXQ4</accession>
<reference evidence="3 4" key="1">
    <citation type="submission" date="2020-04" db="EMBL/GenBank/DDBJ databases">
        <title>Gordonia sp. nov. TBRC 11910.</title>
        <authorList>
            <person name="Suriyachadkun C."/>
        </authorList>
    </citation>
    <scope>NUCLEOTIDE SEQUENCE [LARGE SCALE GENOMIC DNA]</scope>
    <source>
        <strain evidence="3 4">TBRC 11910</strain>
    </source>
</reference>
<sequence length="312" mass="32227">MTRIAVAIGCGGTIGAAWIVAVLAELADQTGWDPRQADILQGTSAGAELVTMLSGGYGVDDLVAMQSGAPGDEVLRRHLDDTPPSLPRLPRPARLQPSTLWTRGGGHARLTGIAPRGGGDAGWLSRLAQSVVPEGDSWLAHPGARLVAYRVDDGERVAFGAPGSPSATAEEALRASWAIPAWLPPVEIGGRAYVDGGAASTASVDLIAPHEADLIYVIAPMASLDGVRAPGVGGRIEQVALRNPMSAVLRAEVNTVRALGTEVVVLTPSADDMAGLGANFMNRDRRQAAFDAVRRTVGATVSETLAANGVSR</sequence>
<feature type="domain" description="PNPLA" evidence="2">
    <location>
        <begin position="8"/>
        <end position="202"/>
    </location>
</feature>
<name>A0A848KXQ4_9ACTN</name>
<dbReference type="SUPFAM" id="SSF52151">
    <property type="entry name" value="FabD/lysophospholipase-like"/>
    <property type="match status" value="1"/>
</dbReference>
<proteinExistence type="predicted"/>
<dbReference type="InterPro" id="IPR016035">
    <property type="entry name" value="Acyl_Trfase/lysoPLipase"/>
</dbReference>
<evidence type="ECO:0000313" key="4">
    <source>
        <dbReference type="Proteomes" id="UP000550729"/>
    </source>
</evidence>